<accession>A0A7J0BPF5</accession>
<feature type="domain" description="PPC" evidence="1">
    <location>
        <begin position="13"/>
        <end position="144"/>
    </location>
</feature>
<dbReference type="RefSeq" id="WP_243452227.1">
    <property type="nucleotide sequence ID" value="NZ_BLVO01000016.1"/>
</dbReference>
<gene>
    <name evidence="2" type="ORF">DSM101010T_33190</name>
</gene>
<dbReference type="AlphaFoldDB" id="A0A7J0BPF5"/>
<proteinExistence type="predicted"/>
<organism evidence="2 3">
    <name type="scientific">Desulfovibrio subterraneus</name>
    <dbReference type="NCBI Taxonomy" id="2718620"/>
    <lineage>
        <taxon>Bacteria</taxon>
        <taxon>Pseudomonadati</taxon>
        <taxon>Thermodesulfobacteriota</taxon>
        <taxon>Desulfovibrionia</taxon>
        <taxon>Desulfovibrionales</taxon>
        <taxon>Desulfovibrionaceae</taxon>
        <taxon>Desulfovibrio</taxon>
    </lineage>
</organism>
<dbReference type="SUPFAM" id="SSF117856">
    <property type="entry name" value="AF0104/ALDC/Ptd012-like"/>
    <property type="match status" value="1"/>
</dbReference>
<dbReference type="Gene3D" id="3.30.1330.80">
    <property type="entry name" value="Hypothetical protein, similar to alpha- acetolactate decarboxylase, domain 2"/>
    <property type="match status" value="1"/>
</dbReference>
<dbReference type="InterPro" id="IPR005175">
    <property type="entry name" value="PPC_dom"/>
</dbReference>
<evidence type="ECO:0000313" key="2">
    <source>
        <dbReference type="EMBL" id="GFM34954.1"/>
    </source>
</evidence>
<reference evidence="2 3" key="1">
    <citation type="submission" date="2020-05" db="EMBL/GenBank/DDBJ databases">
        <title>Draft genome sequence of Desulfovibrio sp. strain HN2T.</title>
        <authorList>
            <person name="Ueno A."/>
            <person name="Tamazawa S."/>
            <person name="Tamamura S."/>
            <person name="Murakami T."/>
            <person name="Kiyama T."/>
            <person name="Inomata H."/>
            <person name="Amano Y."/>
            <person name="Miyakawa K."/>
            <person name="Tamaki H."/>
            <person name="Naganuma T."/>
            <person name="Kaneko K."/>
        </authorList>
    </citation>
    <scope>NUCLEOTIDE SEQUENCE [LARGE SCALE GENOMIC DNA]</scope>
    <source>
        <strain evidence="2 3">HN2</strain>
    </source>
</reference>
<sequence length="149" mass="16090">MSCMEPRTPSVCMSNMTHMALRLHPGQDPLAELERLAVEHGIEAACVLTCAGSLTKACLRFANSPDATELQGHFEILSLTGTFSRHGSHFHIAIADGQGRTIGAHLLPGSAVYTTAEIVLGILPDLRFLRTHDSQTGFPELDIQTLAKE</sequence>
<keyword evidence="3" id="KW-1185">Reference proteome</keyword>
<dbReference type="PANTHER" id="PTHR34988">
    <property type="entry name" value="PROTEIN, PUTATIVE-RELATED"/>
    <property type="match status" value="1"/>
</dbReference>
<evidence type="ECO:0000259" key="1">
    <source>
        <dbReference type="PROSITE" id="PS51742"/>
    </source>
</evidence>
<name>A0A7J0BPF5_9BACT</name>
<dbReference type="EMBL" id="BLVO01000016">
    <property type="protein sequence ID" value="GFM34954.1"/>
    <property type="molecule type" value="Genomic_DNA"/>
</dbReference>
<dbReference type="Proteomes" id="UP000503840">
    <property type="component" value="Unassembled WGS sequence"/>
</dbReference>
<evidence type="ECO:0000313" key="3">
    <source>
        <dbReference type="Proteomes" id="UP000503840"/>
    </source>
</evidence>
<protein>
    <recommendedName>
        <fullName evidence="1">PPC domain-containing protein</fullName>
    </recommendedName>
</protein>
<dbReference type="CDD" id="cd11378">
    <property type="entry name" value="DUF296"/>
    <property type="match status" value="1"/>
</dbReference>
<comment type="caution">
    <text evidence="2">The sequence shown here is derived from an EMBL/GenBank/DDBJ whole genome shotgun (WGS) entry which is preliminary data.</text>
</comment>
<dbReference type="PANTHER" id="PTHR34988:SF1">
    <property type="entry name" value="DNA-BINDING PROTEIN"/>
    <property type="match status" value="1"/>
</dbReference>
<dbReference type="Pfam" id="PF03479">
    <property type="entry name" value="PCC"/>
    <property type="match status" value="1"/>
</dbReference>
<dbReference type="PROSITE" id="PS51742">
    <property type="entry name" value="PPC"/>
    <property type="match status" value="1"/>
</dbReference>